<protein>
    <submittedName>
        <fullName evidence="2">Uncharacterized protein</fullName>
    </submittedName>
</protein>
<evidence type="ECO:0000313" key="3">
    <source>
        <dbReference type="Proteomes" id="UP000054771"/>
    </source>
</evidence>
<feature type="region of interest" description="Disordered" evidence="1">
    <location>
        <begin position="67"/>
        <end position="108"/>
    </location>
</feature>
<organism evidence="2 3">
    <name type="scientific">Aspergillus calidoustus</name>
    <dbReference type="NCBI Taxonomy" id="454130"/>
    <lineage>
        <taxon>Eukaryota</taxon>
        <taxon>Fungi</taxon>
        <taxon>Dikarya</taxon>
        <taxon>Ascomycota</taxon>
        <taxon>Pezizomycotina</taxon>
        <taxon>Eurotiomycetes</taxon>
        <taxon>Eurotiomycetidae</taxon>
        <taxon>Eurotiales</taxon>
        <taxon>Aspergillaceae</taxon>
        <taxon>Aspergillus</taxon>
        <taxon>Aspergillus subgen. Nidulantes</taxon>
    </lineage>
</organism>
<dbReference type="EMBL" id="CDMC01000005">
    <property type="protein sequence ID" value="CEL06283.1"/>
    <property type="molecule type" value="Genomic_DNA"/>
</dbReference>
<proteinExistence type="predicted"/>
<accession>A0A0U5G3J7</accession>
<name>A0A0U5G3J7_ASPCI</name>
<keyword evidence="3" id="KW-1185">Reference proteome</keyword>
<reference evidence="3" key="1">
    <citation type="journal article" date="2016" name="Genome Announc.">
        <title>Draft genome sequences of fungus Aspergillus calidoustus.</title>
        <authorList>
            <person name="Horn F."/>
            <person name="Linde J."/>
            <person name="Mattern D.J."/>
            <person name="Walther G."/>
            <person name="Guthke R."/>
            <person name="Scherlach K."/>
            <person name="Martin K."/>
            <person name="Brakhage A.A."/>
            <person name="Petzke L."/>
            <person name="Valiante V."/>
        </authorList>
    </citation>
    <scope>NUCLEOTIDE SEQUENCE [LARGE SCALE GENOMIC DNA]</scope>
    <source>
        <strain evidence="3">SF006504</strain>
    </source>
</reference>
<evidence type="ECO:0000313" key="2">
    <source>
        <dbReference type="EMBL" id="CEL06283.1"/>
    </source>
</evidence>
<sequence length="177" mass="18154">MYAIATPTMGANSAVAASFASISGLLLASSSCFSALLLASRSACWALLKTFEPAGFWLRRRRRVQNTAKTAKRTPVKPPSTGPATHALEDPPPESFPPLSDPVVSGGLTPSDPVSDGSAFVTVSVDVRVIVTVAGSPSSSVVVAVITPVGSGNLSNPPVTVNPSHVRSVIVRAVVHV</sequence>
<gene>
    <name evidence="2" type="ORF">ASPCAL07389</name>
</gene>
<evidence type="ECO:0000256" key="1">
    <source>
        <dbReference type="SAM" id="MobiDB-lite"/>
    </source>
</evidence>
<dbReference type="Proteomes" id="UP000054771">
    <property type="component" value="Unassembled WGS sequence"/>
</dbReference>
<dbReference type="AlphaFoldDB" id="A0A0U5G3J7"/>